<sequence>MRKKISLGAALTFMAITAAVTFSITMVIAMSNFNSMVYNLKERESMYEKLSELERIVRQNFSGKIDESLLQDNIAKGFLNGLGDAYAGYYTPEQYKLLSEEYAGKTVDIGAKLEKDPSGYLVVTEVYTESSAENTGLIVGDLIIKVDELDVTANTANQALEKLKGNAGTKVSLTVRRDKKDNQIEVTRREVDIPSVYSKLIDTNAYIKIVEFNDNTASQFEAAVDDMIKQGATGLIFDLRFNGGGTLNSAVAMLDKLLPEGTLVSATYKNGETKILAKSDSKQVNLPMMVLTNGDTASASELFVQALRDYGKAKSVGTKTFGKGSMQQQFKLNDGSAVAFTVALYNPPKSANFNGIGLQPDFEVKIPTETEKELATLPVEDESVDLDAQLKKAVEVIEATKKNIGEVAPGGSEGAASAAAPTNTSSAS</sequence>
<dbReference type="GO" id="GO:0006508">
    <property type="term" value="P:proteolysis"/>
    <property type="evidence" value="ECO:0007669"/>
    <property type="project" value="UniProtKB-KW"/>
</dbReference>
<evidence type="ECO:0000313" key="9">
    <source>
        <dbReference type="Proteomes" id="UP000199182"/>
    </source>
</evidence>
<evidence type="ECO:0000256" key="6">
    <source>
        <dbReference type="SAM" id="MobiDB-lite"/>
    </source>
</evidence>
<dbReference type="CDD" id="cd07560">
    <property type="entry name" value="Peptidase_S41_CPP"/>
    <property type="match status" value="1"/>
</dbReference>
<protein>
    <submittedName>
        <fullName evidence="8">Carboxyl-terminal processing protease</fullName>
    </submittedName>
</protein>
<reference evidence="8 9" key="1">
    <citation type="submission" date="2016-10" db="EMBL/GenBank/DDBJ databases">
        <authorList>
            <person name="de Groot N.N."/>
        </authorList>
    </citation>
    <scope>NUCLEOTIDE SEQUENCE [LARGE SCALE GENOMIC DNA]</scope>
    <source>
        <strain evidence="8 9">CGMCC 1.5012</strain>
    </source>
</reference>
<dbReference type="SMART" id="SM00228">
    <property type="entry name" value="PDZ"/>
    <property type="match status" value="1"/>
</dbReference>
<dbReference type="STRING" id="258515.SAMN05192585_1426"/>
<keyword evidence="4 5" id="KW-0720">Serine protease</keyword>
<dbReference type="InterPro" id="IPR029045">
    <property type="entry name" value="ClpP/crotonase-like_dom_sf"/>
</dbReference>
<dbReference type="SMART" id="SM00245">
    <property type="entry name" value="TSPc"/>
    <property type="match status" value="1"/>
</dbReference>
<proteinExistence type="inferred from homology"/>
<gene>
    <name evidence="8" type="ORF">SAMN05192585_1426</name>
</gene>
<dbReference type="InterPro" id="IPR001478">
    <property type="entry name" value="PDZ"/>
</dbReference>
<name>A0A1H0FP37_9FIRM</name>
<keyword evidence="9" id="KW-1185">Reference proteome</keyword>
<evidence type="ECO:0000256" key="1">
    <source>
        <dbReference type="ARBA" id="ARBA00009179"/>
    </source>
</evidence>
<dbReference type="Gene3D" id="2.30.42.10">
    <property type="match status" value="1"/>
</dbReference>
<dbReference type="SUPFAM" id="SSF52096">
    <property type="entry name" value="ClpP/crotonase"/>
    <property type="match status" value="1"/>
</dbReference>
<evidence type="ECO:0000256" key="5">
    <source>
        <dbReference type="RuleBase" id="RU004404"/>
    </source>
</evidence>
<dbReference type="OrthoDB" id="9812068at2"/>
<dbReference type="RefSeq" id="WP_092642952.1">
    <property type="nucleotide sequence ID" value="NZ_FNID01000042.1"/>
</dbReference>
<dbReference type="Pfam" id="PF03572">
    <property type="entry name" value="Peptidase_S41"/>
    <property type="match status" value="1"/>
</dbReference>
<evidence type="ECO:0000313" key="8">
    <source>
        <dbReference type="EMBL" id="SDN96446.1"/>
    </source>
</evidence>
<accession>A0A1H0FP37</accession>
<dbReference type="Gene3D" id="3.90.226.10">
    <property type="entry name" value="2-enoyl-CoA Hydratase, Chain A, domain 1"/>
    <property type="match status" value="1"/>
</dbReference>
<feature type="domain" description="PDZ" evidence="7">
    <location>
        <begin position="95"/>
        <end position="179"/>
    </location>
</feature>
<dbReference type="InterPro" id="IPR036034">
    <property type="entry name" value="PDZ_sf"/>
</dbReference>
<keyword evidence="2 5" id="KW-0645">Protease</keyword>
<dbReference type="Pfam" id="PF17820">
    <property type="entry name" value="PDZ_6"/>
    <property type="match status" value="1"/>
</dbReference>
<dbReference type="Proteomes" id="UP000199182">
    <property type="component" value="Unassembled WGS sequence"/>
</dbReference>
<organism evidence="8 9">
    <name type="scientific">Acetanaerobacterium elongatum</name>
    <dbReference type="NCBI Taxonomy" id="258515"/>
    <lineage>
        <taxon>Bacteria</taxon>
        <taxon>Bacillati</taxon>
        <taxon>Bacillota</taxon>
        <taxon>Clostridia</taxon>
        <taxon>Eubacteriales</taxon>
        <taxon>Oscillospiraceae</taxon>
        <taxon>Acetanaerobacterium</taxon>
    </lineage>
</organism>
<dbReference type="GO" id="GO:0007165">
    <property type="term" value="P:signal transduction"/>
    <property type="evidence" value="ECO:0007669"/>
    <property type="project" value="TreeGrafter"/>
</dbReference>
<dbReference type="GO" id="GO:0008236">
    <property type="term" value="F:serine-type peptidase activity"/>
    <property type="evidence" value="ECO:0007669"/>
    <property type="project" value="UniProtKB-KW"/>
</dbReference>
<comment type="similarity">
    <text evidence="1 5">Belongs to the peptidase S41A family.</text>
</comment>
<dbReference type="Gene3D" id="3.30.750.44">
    <property type="match status" value="1"/>
</dbReference>
<dbReference type="InterPro" id="IPR004447">
    <property type="entry name" value="Peptidase_S41A"/>
</dbReference>
<evidence type="ECO:0000256" key="2">
    <source>
        <dbReference type="ARBA" id="ARBA00022670"/>
    </source>
</evidence>
<keyword evidence="3 5" id="KW-0378">Hydrolase</keyword>
<dbReference type="NCBIfam" id="TIGR00225">
    <property type="entry name" value="prc"/>
    <property type="match status" value="1"/>
</dbReference>
<dbReference type="AlphaFoldDB" id="A0A1H0FP37"/>
<dbReference type="PANTHER" id="PTHR32060:SF30">
    <property type="entry name" value="CARBOXY-TERMINAL PROCESSING PROTEASE CTPA"/>
    <property type="match status" value="1"/>
</dbReference>
<dbReference type="InterPro" id="IPR005151">
    <property type="entry name" value="Tail-specific_protease"/>
</dbReference>
<dbReference type="PANTHER" id="PTHR32060">
    <property type="entry name" value="TAIL-SPECIFIC PROTEASE"/>
    <property type="match status" value="1"/>
</dbReference>
<dbReference type="SUPFAM" id="SSF50156">
    <property type="entry name" value="PDZ domain-like"/>
    <property type="match status" value="1"/>
</dbReference>
<evidence type="ECO:0000256" key="4">
    <source>
        <dbReference type="ARBA" id="ARBA00022825"/>
    </source>
</evidence>
<feature type="region of interest" description="Disordered" evidence="6">
    <location>
        <begin position="405"/>
        <end position="428"/>
    </location>
</feature>
<dbReference type="EMBL" id="FNID01000042">
    <property type="protein sequence ID" value="SDN96446.1"/>
    <property type="molecule type" value="Genomic_DNA"/>
</dbReference>
<evidence type="ECO:0000256" key="3">
    <source>
        <dbReference type="ARBA" id="ARBA00022801"/>
    </source>
</evidence>
<dbReference type="InterPro" id="IPR041489">
    <property type="entry name" value="PDZ_6"/>
</dbReference>
<dbReference type="GO" id="GO:0004175">
    <property type="term" value="F:endopeptidase activity"/>
    <property type="evidence" value="ECO:0007669"/>
    <property type="project" value="TreeGrafter"/>
</dbReference>
<dbReference type="PROSITE" id="PS50106">
    <property type="entry name" value="PDZ"/>
    <property type="match status" value="1"/>
</dbReference>
<evidence type="ECO:0000259" key="7">
    <source>
        <dbReference type="PROSITE" id="PS50106"/>
    </source>
</evidence>
<dbReference type="GO" id="GO:0030288">
    <property type="term" value="C:outer membrane-bounded periplasmic space"/>
    <property type="evidence" value="ECO:0007669"/>
    <property type="project" value="TreeGrafter"/>
</dbReference>